<organism evidence="1 2">
    <name type="scientific">Planoprotostelium fungivorum</name>
    <dbReference type="NCBI Taxonomy" id="1890364"/>
    <lineage>
        <taxon>Eukaryota</taxon>
        <taxon>Amoebozoa</taxon>
        <taxon>Evosea</taxon>
        <taxon>Variosea</taxon>
        <taxon>Cavosteliida</taxon>
        <taxon>Cavosteliaceae</taxon>
        <taxon>Planoprotostelium</taxon>
    </lineage>
</organism>
<reference evidence="1 2" key="1">
    <citation type="journal article" date="2018" name="Genome Biol. Evol.">
        <title>Multiple Roots of Fruiting Body Formation in Amoebozoa.</title>
        <authorList>
            <person name="Hillmann F."/>
            <person name="Forbes G."/>
            <person name="Novohradska S."/>
            <person name="Ferling I."/>
            <person name="Riege K."/>
            <person name="Groth M."/>
            <person name="Westermann M."/>
            <person name="Marz M."/>
            <person name="Spaller T."/>
            <person name="Winckler T."/>
            <person name="Schaap P."/>
            <person name="Glockner G."/>
        </authorList>
    </citation>
    <scope>NUCLEOTIDE SEQUENCE [LARGE SCALE GENOMIC DNA]</scope>
    <source>
        <strain evidence="1 2">Jena</strain>
    </source>
</reference>
<proteinExistence type="predicted"/>
<dbReference type="InParanoid" id="A0A2P6MVL4"/>
<dbReference type="InterPro" id="IPR021986">
    <property type="entry name" value="Spherulin4"/>
</dbReference>
<dbReference type="PANTHER" id="PTHR35040">
    <property type="match status" value="1"/>
</dbReference>
<gene>
    <name evidence="1" type="ORF">PROFUN_15584</name>
</gene>
<dbReference type="PANTHER" id="PTHR35040:SF9">
    <property type="entry name" value="4-LIKE CELL SURFACE PROTEIN, PUTATIVE (AFU_ORTHOLOGUE AFUA_4G14080)-RELATED"/>
    <property type="match status" value="1"/>
</dbReference>
<evidence type="ECO:0000313" key="2">
    <source>
        <dbReference type="Proteomes" id="UP000241769"/>
    </source>
</evidence>
<dbReference type="AlphaFoldDB" id="A0A2P6MVL4"/>
<dbReference type="Gene3D" id="1.25.40.20">
    <property type="entry name" value="Ankyrin repeat-containing domain"/>
    <property type="match status" value="1"/>
</dbReference>
<name>A0A2P6MVL4_9EUKA</name>
<dbReference type="Proteomes" id="UP000241769">
    <property type="component" value="Unassembled WGS sequence"/>
</dbReference>
<dbReference type="Pfam" id="PF12138">
    <property type="entry name" value="Spherulin4"/>
    <property type="match status" value="1"/>
</dbReference>
<sequence length="512" mass="57485">MVVCRTTLLTPSAQQLHIVGMSPRSLILFFLFCQSIASGPSILVPLYQYPNDGTFSDLVKSVQNLTSVQFFVVVNPASGPGSTLYPDSNYIKAISQLNTFDNVITIGYVRTNYGNQPIANVTADINTYAGWSNYSAANISMHGIFFDESPAVNVSASLSFMKNVTDRARLSITSSTLVTNQGVIPETLDYFTYTDYLVIFEESYQQLSTVNLDTLPTPFHSKSSIIIHTVPLNESLIDSLTSRFVSYNVGQLYLTERNVSENPYLTLGQSWTYFTSAINRYLVVSTSTYHIIFGLQFHIISSFGHHQIHFIFDFCDISHERHNKYGRRLFFWQPVQLLHYGVDCTAAADSTFGDPSAEDNEAIKRASQSGHTEVVQLLLSHPQVDLLADNNKAIIKAAYYGLTEIVQLLPSHLLVDPFAKNYEAFRGAEKHKHKGVMQLLWHHVSTWGDLLYAQALKTLAHTEGYKDLEPPHQPSCIRNDLWEVADNDFLKRTLSRSLFVASTVRLLSMMSP</sequence>
<accession>A0A2P6MVL4</accession>
<dbReference type="SUPFAM" id="SSF48403">
    <property type="entry name" value="Ankyrin repeat"/>
    <property type="match status" value="1"/>
</dbReference>
<dbReference type="EMBL" id="MDYQ01000363">
    <property type="protein sequence ID" value="PRP75758.1"/>
    <property type="molecule type" value="Genomic_DNA"/>
</dbReference>
<keyword evidence="2" id="KW-1185">Reference proteome</keyword>
<dbReference type="OrthoDB" id="76098at2759"/>
<comment type="caution">
    <text evidence="1">The sequence shown here is derived from an EMBL/GenBank/DDBJ whole genome shotgun (WGS) entry which is preliminary data.</text>
</comment>
<protein>
    <submittedName>
        <fullName evidence="1">Putative cell surface spherulin 4-like protein</fullName>
    </submittedName>
</protein>
<evidence type="ECO:0000313" key="1">
    <source>
        <dbReference type="EMBL" id="PRP75758.1"/>
    </source>
</evidence>
<dbReference type="InterPro" id="IPR036770">
    <property type="entry name" value="Ankyrin_rpt-contain_sf"/>
</dbReference>